<organism evidence="1 2">
    <name type="scientific">Carya illinoinensis</name>
    <name type="common">Pecan</name>
    <dbReference type="NCBI Taxonomy" id="32201"/>
    <lineage>
        <taxon>Eukaryota</taxon>
        <taxon>Viridiplantae</taxon>
        <taxon>Streptophyta</taxon>
        <taxon>Embryophyta</taxon>
        <taxon>Tracheophyta</taxon>
        <taxon>Spermatophyta</taxon>
        <taxon>Magnoliopsida</taxon>
        <taxon>eudicotyledons</taxon>
        <taxon>Gunneridae</taxon>
        <taxon>Pentapetalae</taxon>
        <taxon>rosids</taxon>
        <taxon>fabids</taxon>
        <taxon>Fagales</taxon>
        <taxon>Juglandaceae</taxon>
        <taxon>Carya</taxon>
    </lineage>
</organism>
<sequence>MKIDIFPSCGRIKRHQSRRRYQRLKSSHVVITNEEHMKIAASEIISLPTNITFSIKFVKRLRDSYVELMLCFAGRIAQLNNGTVFLYKTIPSAKSPSFYAA</sequence>
<evidence type="ECO:0000313" key="1">
    <source>
        <dbReference type="EMBL" id="KAG6675785.1"/>
    </source>
</evidence>
<comment type="caution">
    <text evidence="1">The sequence shown here is derived from an EMBL/GenBank/DDBJ whole genome shotgun (WGS) entry which is preliminary data.</text>
</comment>
<gene>
    <name evidence="1" type="ORF">I3842_15G122000</name>
</gene>
<dbReference type="EMBL" id="CM031839">
    <property type="protein sequence ID" value="KAG6675785.1"/>
    <property type="molecule type" value="Genomic_DNA"/>
</dbReference>
<evidence type="ECO:0000313" key="2">
    <source>
        <dbReference type="Proteomes" id="UP000811246"/>
    </source>
</evidence>
<accession>A0A922A8A9</accession>
<proteinExistence type="predicted"/>
<dbReference type="Proteomes" id="UP000811246">
    <property type="component" value="Chromosome 15"/>
</dbReference>
<dbReference type="AlphaFoldDB" id="A0A922A8A9"/>
<protein>
    <submittedName>
        <fullName evidence="1">Uncharacterized protein</fullName>
    </submittedName>
</protein>
<reference evidence="1" key="1">
    <citation type="submission" date="2021-01" db="EMBL/GenBank/DDBJ databases">
        <authorList>
            <person name="Lovell J.T."/>
            <person name="Bentley N."/>
            <person name="Bhattarai G."/>
            <person name="Jenkins J.W."/>
            <person name="Sreedasyam A."/>
            <person name="Alarcon Y."/>
            <person name="Bock C."/>
            <person name="Boston L."/>
            <person name="Carlson J."/>
            <person name="Cervantes K."/>
            <person name="Clermont K."/>
            <person name="Krom N."/>
            <person name="Kubenka K."/>
            <person name="Mamidi S."/>
            <person name="Mattison C."/>
            <person name="Monteros M."/>
            <person name="Pisani C."/>
            <person name="Plott C."/>
            <person name="Rajasekar S."/>
            <person name="Rhein H.S."/>
            <person name="Rohla C."/>
            <person name="Song M."/>
            <person name="Hilaire R.S."/>
            <person name="Shu S."/>
            <person name="Wells L."/>
            <person name="Wang X."/>
            <person name="Webber J."/>
            <person name="Heerema R.J."/>
            <person name="Klein P."/>
            <person name="Conner P."/>
            <person name="Grauke L."/>
            <person name="Grimwood J."/>
            <person name="Schmutz J."/>
            <person name="Randall J.J."/>
        </authorList>
    </citation>
    <scope>NUCLEOTIDE SEQUENCE</scope>
    <source>
        <tissue evidence="1">Leaf</tissue>
    </source>
</reference>
<name>A0A922A8A9_CARIL</name>